<feature type="transmembrane region" description="Helical" evidence="1">
    <location>
        <begin position="59"/>
        <end position="77"/>
    </location>
</feature>
<keyword evidence="1" id="KW-1133">Transmembrane helix</keyword>
<name>A0A6B9VA09_ARAHY</name>
<keyword evidence="1" id="KW-0472">Membrane</keyword>
<feature type="transmembrane region" description="Helical" evidence="1">
    <location>
        <begin position="20"/>
        <end position="53"/>
    </location>
</feature>
<sequence length="80" mass="9771">MKLELLLDDWRLSPVQSTHLLRLFLSFFLRCNSFLLCYPLLLASLLCLFWYVLRFFFPNFFVLRFCFDYFVSFYLCLGTL</sequence>
<dbReference type="AlphaFoldDB" id="A0A6B9VA09"/>
<gene>
    <name evidence="2" type="ORF">DS421_19g660440</name>
</gene>
<dbReference type="EMBL" id="CP031001">
    <property type="protein sequence ID" value="QHN78329.1"/>
    <property type="molecule type" value="Genomic_DNA"/>
</dbReference>
<reference evidence="2 3" key="1">
    <citation type="submission" date="2020-01" db="EMBL/GenBank/DDBJ databases">
        <title>Genome sequence of Arachis hypogaea, cultivar Shitouqi.</title>
        <authorList>
            <person name="Zhuang W."/>
            <person name="Chen H."/>
            <person name="Varshney R."/>
            <person name="Wang D."/>
            <person name="Ming R."/>
        </authorList>
    </citation>
    <scope>NUCLEOTIDE SEQUENCE [LARGE SCALE GENOMIC DNA]</scope>
    <source>
        <tissue evidence="2">Young leaf</tissue>
    </source>
</reference>
<organism evidence="2 3">
    <name type="scientific">Arachis hypogaea</name>
    <name type="common">Peanut</name>
    <dbReference type="NCBI Taxonomy" id="3818"/>
    <lineage>
        <taxon>Eukaryota</taxon>
        <taxon>Viridiplantae</taxon>
        <taxon>Streptophyta</taxon>
        <taxon>Embryophyta</taxon>
        <taxon>Tracheophyta</taxon>
        <taxon>Spermatophyta</taxon>
        <taxon>Magnoliopsida</taxon>
        <taxon>eudicotyledons</taxon>
        <taxon>Gunneridae</taxon>
        <taxon>Pentapetalae</taxon>
        <taxon>rosids</taxon>
        <taxon>fabids</taxon>
        <taxon>Fabales</taxon>
        <taxon>Fabaceae</taxon>
        <taxon>Papilionoideae</taxon>
        <taxon>50 kb inversion clade</taxon>
        <taxon>dalbergioids sensu lato</taxon>
        <taxon>Dalbergieae</taxon>
        <taxon>Pterocarpus clade</taxon>
        <taxon>Arachis</taxon>
    </lineage>
</organism>
<accession>A0A6B9VA09</accession>
<evidence type="ECO:0000313" key="3">
    <source>
        <dbReference type="Proteomes" id="UP000464620"/>
    </source>
</evidence>
<protein>
    <submittedName>
        <fullName evidence="2">Uncharacterized protein</fullName>
    </submittedName>
</protein>
<evidence type="ECO:0000256" key="1">
    <source>
        <dbReference type="SAM" id="Phobius"/>
    </source>
</evidence>
<proteinExistence type="predicted"/>
<keyword evidence="1" id="KW-0812">Transmembrane</keyword>
<evidence type="ECO:0000313" key="2">
    <source>
        <dbReference type="EMBL" id="QHN78329.1"/>
    </source>
</evidence>
<dbReference type="Proteomes" id="UP000464620">
    <property type="component" value="Chromosome B09"/>
</dbReference>